<accession>A0AAE1LI75</accession>
<evidence type="ECO:0000256" key="5">
    <source>
        <dbReference type="ARBA" id="ARBA00023157"/>
    </source>
</evidence>
<dbReference type="InterPro" id="IPR003598">
    <property type="entry name" value="Ig_sub2"/>
</dbReference>
<dbReference type="FunFam" id="2.60.40.10:FF:000632">
    <property type="entry name" value="Uncharacterized protein, isoform B"/>
    <property type="match status" value="1"/>
</dbReference>
<dbReference type="GO" id="GO:0031672">
    <property type="term" value="C:A band"/>
    <property type="evidence" value="ECO:0007669"/>
    <property type="project" value="UniProtKB-SubCell"/>
</dbReference>
<keyword evidence="3" id="KW-0963">Cytoplasm</keyword>
<feature type="compositionally biased region" description="Pro residues" evidence="7">
    <location>
        <begin position="2346"/>
        <end position="2363"/>
    </location>
</feature>
<keyword evidence="4" id="KW-0677">Repeat</keyword>
<organism evidence="9 10">
    <name type="scientific">Frankliniella fusca</name>
    <dbReference type="NCBI Taxonomy" id="407009"/>
    <lineage>
        <taxon>Eukaryota</taxon>
        <taxon>Metazoa</taxon>
        <taxon>Ecdysozoa</taxon>
        <taxon>Arthropoda</taxon>
        <taxon>Hexapoda</taxon>
        <taxon>Insecta</taxon>
        <taxon>Pterygota</taxon>
        <taxon>Neoptera</taxon>
        <taxon>Paraneoptera</taxon>
        <taxon>Thysanoptera</taxon>
        <taxon>Terebrantia</taxon>
        <taxon>Thripoidea</taxon>
        <taxon>Thripidae</taxon>
        <taxon>Frankliniella</taxon>
    </lineage>
</organism>
<feature type="compositionally biased region" description="Pro residues" evidence="7">
    <location>
        <begin position="2410"/>
        <end position="2423"/>
    </location>
</feature>
<keyword evidence="10" id="KW-1185">Reference proteome</keyword>
<evidence type="ECO:0000256" key="4">
    <source>
        <dbReference type="ARBA" id="ARBA00022737"/>
    </source>
</evidence>
<feature type="region of interest" description="Disordered" evidence="7">
    <location>
        <begin position="2731"/>
        <end position="2840"/>
    </location>
</feature>
<feature type="region of interest" description="Disordered" evidence="7">
    <location>
        <begin position="2261"/>
        <end position="2305"/>
    </location>
</feature>
<feature type="domain" description="Ig-like" evidence="8">
    <location>
        <begin position="1459"/>
        <end position="1560"/>
    </location>
</feature>
<dbReference type="CDD" id="cd00176">
    <property type="entry name" value="SPEC"/>
    <property type="match status" value="1"/>
</dbReference>
<dbReference type="FunFam" id="2.60.40.10:FF:000080">
    <property type="entry name" value="Myosin light chain kinase, smooth muscle"/>
    <property type="match status" value="2"/>
</dbReference>
<dbReference type="Gene3D" id="2.60.40.10">
    <property type="entry name" value="Immunoglobulins"/>
    <property type="match status" value="8"/>
</dbReference>
<dbReference type="FunFam" id="2.60.40.10:FF:000032">
    <property type="entry name" value="palladin isoform X1"/>
    <property type="match status" value="3"/>
</dbReference>
<evidence type="ECO:0000256" key="3">
    <source>
        <dbReference type="ARBA" id="ARBA00022490"/>
    </source>
</evidence>
<feature type="domain" description="Ig-like" evidence="8">
    <location>
        <begin position="1894"/>
        <end position="1985"/>
    </location>
</feature>
<feature type="compositionally biased region" description="Low complexity" evidence="7">
    <location>
        <begin position="2451"/>
        <end position="2463"/>
    </location>
</feature>
<dbReference type="InterPro" id="IPR013098">
    <property type="entry name" value="Ig_I-set"/>
</dbReference>
<evidence type="ECO:0000256" key="6">
    <source>
        <dbReference type="ARBA" id="ARBA00023319"/>
    </source>
</evidence>
<keyword evidence="6" id="KW-0393">Immunoglobulin domain</keyword>
<feature type="domain" description="Ig-like" evidence="8">
    <location>
        <begin position="1030"/>
        <end position="1118"/>
    </location>
</feature>
<dbReference type="FunFam" id="2.60.40.10:FF:000107">
    <property type="entry name" value="Myosin, light chain kinase a"/>
    <property type="match status" value="1"/>
</dbReference>
<dbReference type="InterPro" id="IPR036179">
    <property type="entry name" value="Ig-like_dom_sf"/>
</dbReference>
<feature type="compositionally biased region" description="Low complexity" evidence="7">
    <location>
        <begin position="1691"/>
        <end position="1702"/>
    </location>
</feature>
<evidence type="ECO:0000256" key="1">
    <source>
        <dbReference type="ARBA" id="ARBA00004161"/>
    </source>
</evidence>
<feature type="compositionally biased region" description="Pro residues" evidence="7">
    <location>
        <begin position="2661"/>
        <end position="2672"/>
    </location>
</feature>
<comment type="caution">
    <text evidence="9">The sequence shown here is derived from an EMBL/GenBank/DDBJ whole genome shotgun (WGS) entry which is preliminary data.</text>
</comment>
<dbReference type="SUPFAM" id="SSF48726">
    <property type="entry name" value="Immunoglobulin"/>
    <property type="match status" value="8"/>
</dbReference>
<keyword evidence="5" id="KW-1015">Disulfide bond</keyword>
<dbReference type="Pfam" id="PF25101">
    <property type="entry name" value="Spectrin_7"/>
    <property type="match status" value="1"/>
</dbReference>
<reference evidence="9" key="2">
    <citation type="journal article" date="2023" name="BMC Genomics">
        <title>Pest status, molecular evolution, and epigenetic factors derived from the genome assembly of Frankliniella fusca, a thysanopteran phytovirus vector.</title>
        <authorList>
            <person name="Catto M.A."/>
            <person name="Labadie P.E."/>
            <person name="Jacobson A.L."/>
            <person name="Kennedy G.G."/>
            <person name="Srinivasan R."/>
            <person name="Hunt B.G."/>
        </authorList>
    </citation>
    <scope>NUCLEOTIDE SEQUENCE</scope>
    <source>
        <strain evidence="9">PL_HMW_Pooled</strain>
    </source>
</reference>
<feature type="compositionally biased region" description="Polar residues" evidence="7">
    <location>
        <begin position="1767"/>
        <end position="1783"/>
    </location>
</feature>
<evidence type="ECO:0000259" key="8">
    <source>
        <dbReference type="PROSITE" id="PS50835"/>
    </source>
</evidence>
<evidence type="ECO:0000256" key="7">
    <source>
        <dbReference type="SAM" id="MobiDB-lite"/>
    </source>
</evidence>
<proteinExistence type="inferred from homology"/>
<feature type="domain" description="Ig-like" evidence="8">
    <location>
        <begin position="1340"/>
        <end position="1428"/>
    </location>
</feature>
<feature type="domain" description="Ig-like" evidence="8">
    <location>
        <begin position="1796"/>
        <end position="1887"/>
    </location>
</feature>
<evidence type="ECO:0000313" key="9">
    <source>
        <dbReference type="EMBL" id="KAK3921141.1"/>
    </source>
</evidence>
<dbReference type="Gene3D" id="1.20.58.60">
    <property type="match status" value="2"/>
</dbReference>
<evidence type="ECO:0000313" key="10">
    <source>
        <dbReference type="Proteomes" id="UP001219518"/>
    </source>
</evidence>
<feature type="compositionally biased region" description="Basic and acidic residues" evidence="7">
    <location>
        <begin position="2369"/>
        <end position="2389"/>
    </location>
</feature>
<comment type="subcellular location">
    <subcellularLocation>
        <location evidence="1">Cytoplasm</location>
        <location evidence="1">Myofibril</location>
        <location evidence="1">Sarcomere</location>
        <location evidence="1">A band</location>
    </subcellularLocation>
</comment>
<feature type="domain" description="Ig-like" evidence="8">
    <location>
        <begin position="1130"/>
        <end position="1219"/>
    </location>
</feature>
<dbReference type="InterPro" id="IPR058157">
    <property type="entry name" value="Spectrin_met"/>
</dbReference>
<feature type="compositionally biased region" description="Basic and acidic residues" evidence="7">
    <location>
        <begin position="1731"/>
        <end position="1747"/>
    </location>
</feature>
<dbReference type="PROSITE" id="PS50835">
    <property type="entry name" value="IG_LIKE"/>
    <property type="match status" value="8"/>
</dbReference>
<reference evidence="9" key="1">
    <citation type="submission" date="2021-07" db="EMBL/GenBank/DDBJ databases">
        <authorList>
            <person name="Catto M.A."/>
            <person name="Jacobson A."/>
            <person name="Kennedy G."/>
            <person name="Labadie P."/>
            <person name="Hunt B.G."/>
            <person name="Srinivasan R."/>
        </authorList>
    </citation>
    <scope>NUCLEOTIDE SEQUENCE</scope>
    <source>
        <strain evidence="9">PL_HMW_Pooled</strain>
        <tissue evidence="9">Head</tissue>
    </source>
</reference>
<feature type="compositionally biased region" description="Low complexity" evidence="7">
    <location>
        <begin position="2800"/>
        <end position="2818"/>
    </location>
</feature>
<feature type="region of interest" description="Disordered" evidence="7">
    <location>
        <begin position="2871"/>
        <end position="3023"/>
    </location>
</feature>
<name>A0AAE1LI75_9NEOP</name>
<dbReference type="SUPFAM" id="SSF46966">
    <property type="entry name" value="Spectrin repeat"/>
    <property type="match status" value="3"/>
</dbReference>
<dbReference type="SMART" id="SM00408">
    <property type="entry name" value="IGc2"/>
    <property type="match status" value="8"/>
</dbReference>
<feature type="region of interest" description="Disordered" evidence="7">
    <location>
        <begin position="2520"/>
        <end position="2703"/>
    </location>
</feature>
<dbReference type="PANTHER" id="PTHR47633">
    <property type="entry name" value="IMMUNOGLOBULIN"/>
    <property type="match status" value="1"/>
</dbReference>
<dbReference type="EMBL" id="JAHWGI010001033">
    <property type="protein sequence ID" value="KAK3921141.1"/>
    <property type="molecule type" value="Genomic_DNA"/>
</dbReference>
<dbReference type="Proteomes" id="UP001219518">
    <property type="component" value="Unassembled WGS sequence"/>
</dbReference>
<feature type="compositionally biased region" description="Basic and acidic residues" evidence="7">
    <location>
        <begin position="2820"/>
        <end position="2832"/>
    </location>
</feature>
<protein>
    <submittedName>
        <fullName evidence="9">Muscle M-line assembly protein unc-89</fullName>
    </submittedName>
</protein>
<feature type="compositionally biased region" description="Low complexity" evidence="7">
    <location>
        <begin position="2752"/>
        <end position="2766"/>
    </location>
</feature>
<dbReference type="InterPro" id="IPR003599">
    <property type="entry name" value="Ig_sub"/>
</dbReference>
<sequence length="3023" mass="332990">MLALQLACTASTAPMLSAKLNTLADFDSECESLKVRLTKIHDLRRAMLETLMLALTDGKTLLEVLRGIASEGSVDSRPDTMRVSTEFAISQVEHWLESLHDRRQALDLTFNETRSELEQRLALAVLGAERAKIEEFLTSRSGQLRTGLNQLGDSEASSQLFLHEHLKLYSEAKALTKLDQLEVQLTTTTLPPTSQELSVLHAQIAAAAFDVSENAIEQGLGVIDTASNNNAGAEGVKRSVEEIQNRRDYVESLCTAHKEENIKLHQAINNFLEKHNSLYSWLVSRGEAFLQGHQDMGSVLAMARDFCEVHHKLIAELQLKGTEINNLLLTLPPILEQVEDEQRIEIDQKVDALHNLWLHLKQSLECRIDLSAQYLEFHEKAVQLAEQLDSLEDCLRNSGSSQEQQQIVEEQWKNIQQTHRDVKNLAHSFIGEAEKALDPYLDTKRAILCLETLLEHFSGRQITISESKETWQKSVTIEKETRVQWQNILMESTRTVDWVSKLDAQLYPILTAQSPVASTIRENLEKKLEVVLPEVRKAQNEIDERIKNVESLSEKLTTEESQNEDGKDVLQKLTDLKGKLQSVLSDYQVLVQLLLSFFKNVSELEKTIENFQPGNHDAADGNVETLLRDHDASKQAIAELFKFTENESQQIIEKIRQQEPAEAAKVDEEFLRKLLSDKRKAWEESSGALRTKLEKNQQQGAFDRDLAQINYAIADLGRQLEAIRGQYGESLSSAKATSAAFDYFEKTIELLEQRIQNFVSTTKQVQSTQGEKPVDAESSHVEKELKELQQRWSDFRGKVAESRRLIELSIQYFQLVDEAGEWFKEGSHLLVSIARRSAAVRFPESANELLAEMETFLKPGEAKQDERIQKILELAKILYGEDKSQQVSVVLKENREMLDSFSTISKELNNLAVSLSQAERLEPVPDEKIQEPVENQPKEIIHKITTSSTSENLVITEIESETAAPLGEIDSSCHNGDVQPKVEEPSKEEPIVEESSALSNVLQAEERVVIEAMSSDETTEDVSKKALIAPQFTEPLKDASIQEGGKFTFECRAVGSPAPEIVWEKDGISISNNPDYMTAQDGTLYSLTIEETFTEDSARFTCRATNAAGTSETSATLNVIESEPEEQLHPPVFSAPLKDQVAKEGSAHILECTVEGLPLPTVQWYKEENCIDDSPELAITYNNGQAKLKLEQVSLSDQAQYTCKANNSLGTASTSGLLSVEPLKPTAGPSFTIPLSNVMARAGQKIKLECSISGTPLPLLTWTHDGKPLKENRDIKTFFEDGKATLVIPEAFPKDAGTYVVTASNNAAEATSSCTVTVKGRLPTETSDSELASDLEPIKPSIQMSLKDTEVKEGENVRLDCIIVGQPEPEVIWYHNDRPVKESADFQLLFHGDRCSLVLREALPEDAGLYRVVAINSAGEASSQCQLSVLATDVDAAKEMPASESKTKSISEEVVAIAPKFTRLLADVLAADGECVKLACTVEGTPKPSIRWCQNNKDITPSERIKMLEEEDGTIILVIDSVTADDRGVYTARASNSLGEAKCFSNLIVKSALSESKSVELADRQVPPSFKEQFTDTVVLRGAPIKFECIVVGRPAPKVRWLFNEEQVSGKNFLVSKSGDRDVLSIQEADLSGCVSCTAENEAGKCVCSVKLTVEEPDITGLMSEPDEGGVSSLEETSQSFTMKRAVFMQSSSTTTSSSGTGPVQTQAHSVSAMSEQVSKKVDDEPTLQIKSEHKQEVHTVNDESSVKTESSVSVSQGGDERKETVKSTSGSNLPLTSQTPSTGGPAKPTRKSTAPRFVTPLNGKIVDQGADILLEGILDGFPTPTISWTKNGVDIASIPEAASITTSWELNRVRLEMKNVSVKDAGRYTCRADNPVGSASSTADIIVKKTVFPPVMGKRLQVQQARVGERIAMEVEVTGLPEPTITWSKDGLPLSAYPHLEIRTRTQGNCFTLVIDKATLAHAGNYAVRATNAGGEANSSADVAVWEALPDELMDQQQRDVIFRELMDFPAVQKHESFQTSNQSFLQRGGSSSSIVSKEVPVSVISSPANAVAAPSGPAESLHISETTKTEKHFSVKVDRTSSPMLVRPVNETQAKVTTSTFSLGPDHKETNIPVMQEKSTTVVHSRSELDSLNLLPKTSDLTFEKQAGAVDEDSAIDSSSIPTQTALQFFMSKIKESEDTGVSRPAEPVSVPTAQKLTEKISLFERREQEELSQPKSPELKEQIPVTKLTDKISLFENYEGKPEAREETKKFEEQIWKSYKHEPAPEPRPVASLPDFTEPYMPGKQVKTEVQHSRVVQQETKTWSGTIQVPGKIVPSSYTQPITFKEESRTASYQKSFVAPEAAPAPPPDEFGLRPEPPPEMCYTPKPERATKVREDMAERVKKLQDSQKSLDPMQVPTGAVRIFPVNAPPSSQPTTPQPPRAQRAQPAQPEPAQPSSAHTPSFLWPSEQAARAPAPAPAAHRQEEAKEEPMVRQQVTIDDTRLKKNAETVGGGVWTTPTAAAVEVPPLPVTNNMSMSSYTSASSSSFQQTSRSFETSSASAGPILRPAATDVPLRATSPRPAAEAISMERLWTSHRTSESEKTAFAPVSHKPAAQPRPVSDGFTMSDRSFSSEASVYSASATEQRRGRGPSPRPSDEGLAMEKLWAPHKPADVVAPFAPAPVPDRPVSPRPSAEGLSMDKSWAHKAPVKRSWPPPKPSEVEKIAIPWAPQNEPEKVWSPEADARVERFEFEKKESRQQAEVVQGFRPVAAPAPASAPASAPAPALKPLHDLPQPQPFVPLSTSRDVVSSETRSEQFESSWSKTTSSSSTTEQQSSIVEEKHIKPSEAKKIWPPNKPEYDLQAPFMVKKLQKRESRQVKVQAAAEPEPLLYLEPGPPPEMGFAAPPSERRRSMVESIEEDLEKSLEKEPTKVVPGGVRVIPLPQSKSQPAPATIDESYSWKQEKSSFLEKKTSTTSLSRKEESFESSSMTAPLEPFPFQAEPERPRPQAQAPPPPKPVKFAKGDFGGSDYESDLETSRISA</sequence>
<dbReference type="Pfam" id="PF07679">
    <property type="entry name" value="I-set"/>
    <property type="match status" value="8"/>
</dbReference>
<dbReference type="InterPro" id="IPR007110">
    <property type="entry name" value="Ig-like_dom"/>
</dbReference>
<dbReference type="InterPro" id="IPR013783">
    <property type="entry name" value="Ig-like_fold"/>
</dbReference>
<dbReference type="FunFam" id="2.60.40.10:FF:000345">
    <property type="entry name" value="Muscle M-line assembly protein unc-89"/>
    <property type="match status" value="1"/>
</dbReference>
<comment type="similarity">
    <text evidence="2">Belongs to the protein kinase superfamily. CAMK Ser/Thr protein kinase family.</text>
</comment>
<dbReference type="SMART" id="SM00409">
    <property type="entry name" value="IG"/>
    <property type="match status" value="8"/>
</dbReference>
<gene>
    <name evidence="9" type="ORF">KUF71_010355</name>
</gene>
<feature type="non-terminal residue" evidence="9">
    <location>
        <position position="3023"/>
    </location>
</feature>
<dbReference type="SMART" id="SM00150">
    <property type="entry name" value="SPEC"/>
    <property type="match status" value="2"/>
</dbReference>
<feature type="compositionally biased region" description="Polar residues" evidence="7">
    <location>
        <begin position="1703"/>
        <end position="1717"/>
    </location>
</feature>
<feature type="region of interest" description="Disordered" evidence="7">
    <location>
        <begin position="2330"/>
        <end position="2487"/>
    </location>
</feature>
<dbReference type="InterPro" id="IPR018159">
    <property type="entry name" value="Spectrin/alpha-actinin"/>
</dbReference>
<feature type="compositionally biased region" description="Basic and acidic residues" evidence="7">
    <location>
        <begin position="2731"/>
        <end position="2740"/>
    </location>
</feature>
<feature type="compositionally biased region" description="Basic and acidic residues" evidence="7">
    <location>
        <begin position="2464"/>
        <end position="2474"/>
    </location>
</feature>
<feature type="compositionally biased region" description="Low complexity" evidence="7">
    <location>
        <begin position="2520"/>
        <end position="2541"/>
    </location>
</feature>
<feature type="compositionally biased region" description="Polar residues" evidence="7">
    <location>
        <begin position="2783"/>
        <end position="2793"/>
    </location>
</feature>
<feature type="domain" description="Ig-like" evidence="8">
    <location>
        <begin position="1568"/>
        <end position="1653"/>
    </location>
</feature>
<evidence type="ECO:0000256" key="2">
    <source>
        <dbReference type="ARBA" id="ARBA00006692"/>
    </source>
</evidence>
<feature type="compositionally biased region" description="Basic and acidic residues" evidence="7">
    <location>
        <begin position="2943"/>
        <end position="2965"/>
    </location>
</feature>
<feature type="domain" description="Ig-like" evidence="8">
    <location>
        <begin position="1229"/>
        <end position="1317"/>
    </location>
</feature>
<feature type="compositionally biased region" description="Low complexity" evidence="7">
    <location>
        <begin position="2612"/>
        <end position="2624"/>
    </location>
</feature>
<feature type="region of interest" description="Disordered" evidence="7">
    <location>
        <begin position="1691"/>
        <end position="1797"/>
    </location>
</feature>